<dbReference type="EMBL" id="JAODUP010000061">
    <property type="protein sequence ID" value="KAK2164644.1"/>
    <property type="molecule type" value="Genomic_DNA"/>
</dbReference>
<proteinExistence type="predicted"/>
<sequence>MNIGNKSVPRSKYVFECSWFTDKSEKHERCINKHTFNHHIDLLLPETETIPDEILSELSDQLYYLVSGVSPSWLLNAEFIEVFVRKGHLILNVTKKTYLELGLVGTVSKYYNKHKDKYVVIIALLSDEFKEGTKFRKRVEWCLEKWKWLFTFFITWQPHDPAVCSSSISSYMTTKWAVTCHDCCIKASSHVYRYLEAPLVTHKNTEETDAACGFVKYFEWLGAANEQLKCNGSADSYVNTYSCPTPHTILNHCLNISLKGFFTTDSISVIVNSLRNKLCHSSGKIPWVAMTVHGFQDSPVSWGQQEHGYFDSGDNFYSIVLFPDDGVWIYKGLSFLDLLS</sequence>
<gene>
    <name evidence="1" type="ORF">LSH36_61g11028</name>
</gene>
<dbReference type="GO" id="GO:0001682">
    <property type="term" value="P:tRNA 5'-leader removal"/>
    <property type="evidence" value="ECO:0007669"/>
    <property type="project" value="InterPro"/>
</dbReference>
<evidence type="ECO:0000313" key="2">
    <source>
        <dbReference type="Proteomes" id="UP001208570"/>
    </source>
</evidence>
<dbReference type="PANTHER" id="PTHR15396:SF1">
    <property type="entry name" value="RIBONUCLEASE P PROTEIN SUBUNIT P40"/>
    <property type="match status" value="1"/>
</dbReference>
<comment type="caution">
    <text evidence="1">The sequence shown here is derived from an EMBL/GenBank/DDBJ whole genome shotgun (WGS) entry which is preliminary data.</text>
</comment>
<dbReference type="GO" id="GO:0000172">
    <property type="term" value="C:ribonuclease MRP complex"/>
    <property type="evidence" value="ECO:0007669"/>
    <property type="project" value="TreeGrafter"/>
</dbReference>
<keyword evidence="2" id="KW-1185">Reference proteome</keyword>
<evidence type="ECO:0000313" key="1">
    <source>
        <dbReference type="EMBL" id="KAK2164644.1"/>
    </source>
</evidence>
<dbReference type="PANTHER" id="PTHR15396">
    <property type="entry name" value="RIBONUCLEASE P PROTEIN SUBUNIT P40"/>
    <property type="match status" value="1"/>
</dbReference>
<dbReference type="GO" id="GO:0000171">
    <property type="term" value="F:ribonuclease MRP activity"/>
    <property type="evidence" value="ECO:0007669"/>
    <property type="project" value="TreeGrafter"/>
</dbReference>
<reference evidence="1" key="1">
    <citation type="journal article" date="2023" name="Mol. Biol. Evol.">
        <title>Third-Generation Sequencing Reveals the Adaptive Role of the Epigenome in Three Deep-Sea Polychaetes.</title>
        <authorList>
            <person name="Perez M."/>
            <person name="Aroh O."/>
            <person name="Sun Y."/>
            <person name="Lan Y."/>
            <person name="Juniper S.K."/>
            <person name="Young C.R."/>
            <person name="Angers B."/>
            <person name="Qian P.Y."/>
        </authorList>
    </citation>
    <scope>NUCLEOTIDE SEQUENCE</scope>
    <source>
        <strain evidence="1">P08H-3</strain>
    </source>
</reference>
<name>A0AAD9K4B1_9ANNE</name>
<protein>
    <submittedName>
        <fullName evidence="1">Uncharacterized protein</fullName>
    </submittedName>
</protein>
<dbReference type="AlphaFoldDB" id="A0AAD9K4B1"/>
<accession>A0AAD9K4B1</accession>
<dbReference type="GO" id="GO:0004526">
    <property type="term" value="F:ribonuclease P activity"/>
    <property type="evidence" value="ECO:0007669"/>
    <property type="project" value="TreeGrafter"/>
</dbReference>
<organism evidence="1 2">
    <name type="scientific">Paralvinella palmiformis</name>
    <dbReference type="NCBI Taxonomy" id="53620"/>
    <lineage>
        <taxon>Eukaryota</taxon>
        <taxon>Metazoa</taxon>
        <taxon>Spiralia</taxon>
        <taxon>Lophotrochozoa</taxon>
        <taxon>Annelida</taxon>
        <taxon>Polychaeta</taxon>
        <taxon>Sedentaria</taxon>
        <taxon>Canalipalpata</taxon>
        <taxon>Terebellida</taxon>
        <taxon>Terebelliformia</taxon>
        <taxon>Alvinellidae</taxon>
        <taxon>Paralvinella</taxon>
    </lineage>
</organism>
<dbReference type="Proteomes" id="UP001208570">
    <property type="component" value="Unassembled WGS sequence"/>
</dbReference>
<dbReference type="Pfam" id="PF08584">
    <property type="entry name" value="Ribonuc_P_40"/>
    <property type="match status" value="1"/>
</dbReference>
<dbReference type="GO" id="GO:0000447">
    <property type="term" value="P:endonucleolytic cleavage in ITS1 to separate SSU-rRNA from 5.8S rRNA and LSU-rRNA from tricistronic rRNA transcript (SSU-rRNA, 5.8S rRNA, LSU-rRNA)"/>
    <property type="evidence" value="ECO:0007669"/>
    <property type="project" value="TreeGrafter"/>
</dbReference>
<dbReference type="GO" id="GO:0030681">
    <property type="term" value="C:multimeric ribonuclease P complex"/>
    <property type="evidence" value="ECO:0007669"/>
    <property type="project" value="TreeGrafter"/>
</dbReference>
<dbReference type="InterPro" id="IPR013893">
    <property type="entry name" value="RNase_P_Rpp40"/>
</dbReference>